<evidence type="ECO:0000256" key="3">
    <source>
        <dbReference type="ARBA" id="ARBA00022491"/>
    </source>
</evidence>
<evidence type="ECO:0000256" key="5">
    <source>
        <dbReference type="ARBA" id="ARBA00023015"/>
    </source>
</evidence>
<evidence type="ECO:0000313" key="11">
    <source>
        <dbReference type="EMBL" id="MFH0253315.1"/>
    </source>
</evidence>
<protein>
    <recommendedName>
        <fullName evidence="2">Negative regulator of flagellin synthesis</fullName>
    </recommendedName>
    <alternativeName>
        <fullName evidence="8">Anti-sigma-28 factor</fullName>
    </alternativeName>
</protein>
<accession>A0ABW7I739</accession>
<evidence type="ECO:0000256" key="9">
    <source>
        <dbReference type="SAM" id="MobiDB-lite"/>
    </source>
</evidence>
<evidence type="ECO:0000256" key="7">
    <source>
        <dbReference type="ARBA" id="ARBA00024739"/>
    </source>
</evidence>
<sequence>MVDAVNSSGAARLRLMSVQTDSGAQGVGNARHGQPVGAPDKVRQGDAASIQTIQRLTEAGPPFDAERVGRIKEALAEGRYPIDAGAITESIFQDYSALMR</sequence>
<comment type="function">
    <text evidence="7">Responsible for the coupling of flagellin expression to flagellar assembly by preventing expression of the flagellin genes when a component of the middle class of proteins is defective. It negatively regulates flagellar genes by inhibiting the activity of FliA by directly binding to FliA.</text>
</comment>
<dbReference type="InterPro" id="IPR007412">
    <property type="entry name" value="FlgM"/>
</dbReference>
<evidence type="ECO:0000256" key="2">
    <source>
        <dbReference type="ARBA" id="ARBA00017823"/>
    </source>
</evidence>
<reference evidence="11 12" key="1">
    <citation type="submission" date="2024-10" db="EMBL/GenBank/DDBJ databases">
        <authorList>
            <person name="Yang X.-N."/>
        </authorList>
    </citation>
    <scope>NUCLEOTIDE SEQUENCE [LARGE SCALE GENOMIC DNA]</scope>
    <source>
        <strain evidence="11 12">CAU 1059</strain>
    </source>
</reference>
<comment type="caution">
    <text evidence="11">The sequence shown here is derived from an EMBL/GenBank/DDBJ whole genome shotgun (WGS) entry which is preliminary data.</text>
</comment>
<keyword evidence="12" id="KW-1185">Reference proteome</keyword>
<keyword evidence="11" id="KW-0969">Cilium</keyword>
<keyword evidence="3" id="KW-0678">Repressor</keyword>
<feature type="region of interest" description="Disordered" evidence="9">
    <location>
        <begin position="22"/>
        <end position="46"/>
    </location>
</feature>
<dbReference type="Proteomes" id="UP001607157">
    <property type="component" value="Unassembled WGS sequence"/>
</dbReference>
<evidence type="ECO:0000256" key="8">
    <source>
        <dbReference type="ARBA" id="ARBA00030117"/>
    </source>
</evidence>
<comment type="similarity">
    <text evidence="1">Belongs to the FlgM family.</text>
</comment>
<organism evidence="11 12">
    <name type="scientific">Roseovarius aquimarinus</name>
    <dbReference type="NCBI Taxonomy" id="1229156"/>
    <lineage>
        <taxon>Bacteria</taxon>
        <taxon>Pseudomonadati</taxon>
        <taxon>Pseudomonadota</taxon>
        <taxon>Alphaproteobacteria</taxon>
        <taxon>Rhodobacterales</taxon>
        <taxon>Roseobacteraceae</taxon>
        <taxon>Roseovarius</taxon>
    </lineage>
</organism>
<dbReference type="NCBIfam" id="TIGR03824">
    <property type="entry name" value="FlgM_jcvi"/>
    <property type="match status" value="1"/>
</dbReference>
<dbReference type="SUPFAM" id="SSF101498">
    <property type="entry name" value="Anti-sigma factor FlgM"/>
    <property type="match status" value="1"/>
</dbReference>
<proteinExistence type="inferred from homology"/>
<dbReference type="InterPro" id="IPR031316">
    <property type="entry name" value="FlgM_C"/>
</dbReference>
<name>A0ABW7I739_9RHOB</name>
<evidence type="ECO:0000256" key="4">
    <source>
        <dbReference type="ARBA" id="ARBA00022795"/>
    </source>
</evidence>
<evidence type="ECO:0000313" key="12">
    <source>
        <dbReference type="Proteomes" id="UP001607157"/>
    </source>
</evidence>
<dbReference type="EMBL" id="JBIHMM010000001">
    <property type="protein sequence ID" value="MFH0253315.1"/>
    <property type="molecule type" value="Genomic_DNA"/>
</dbReference>
<dbReference type="RefSeq" id="WP_377167917.1">
    <property type="nucleotide sequence ID" value="NZ_JBHTJC010000001.1"/>
</dbReference>
<evidence type="ECO:0000256" key="6">
    <source>
        <dbReference type="ARBA" id="ARBA00023163"/>
    </source>
</evidence>
<feature type="domain" description="Anti-sigma-28 factor FlgM C-terminal" evidence="10">
    <location>
        <begin position="46"/>
        <end position="91"/>
    </location>
</feature>
<keyword evidence="11" id="KW-0282">Flagellum</keyword>
<keyword evidence="6" id="KW-0804">Transcription</keyword>
<keyword evidence="5" id="KW-0805">Transcription regulation</keyword>
<dbReference type="Pfam" id="PF04316">
    <property type="entry name" value="FlgM"/>
    <property type="match status" value="1"/>
</dbReference>
<keyword evidence="11" id="KW-0966">Cell projection</keyword>
<evidence type="ECO:0000256" key="1">
    <source>
        <dbReference type="ARBA" id="ARBA00005322"/>
    </source>
</evidence>
<keyword evidence="4" id="KW-1005">Bacterial flagellum biogenesis</keyword>
<dbReference type="InterPro" id="IPR035890">
    <property type="entry name" value="Anti-sigma-28_factor_FlgM_sf"/>
</dbReference>
<evidence type="ECO:0000259" key="10">
    <source>
        <dbReference type="Pfam" id="PF04316"/>
    </source>
</evidence>
<gene>
    <name evidence="11" type="primary">flgM</name>
    <name evidence="11" type="ORF">ACGRVM_05400</name>
</gene>